<dbReference type="EMBL" id="BMJC01000004">
    <property type="protein sequence ID" value="GGB11959.1"/>
    <property type="molecule type" value="Genomic_DNA"/>
</dbReference>
<sequence>MLKQIKEGHVKAERHNGVMTIEFSHPQSNSLPAEMLEGIAHEIHGAGNDHETKVVILQSAGERAFCAGASFDELLAIETVDQGLRFFGGFALLINEMRKCPKFIIVRIQGKCVGGGVGIAAAADYAIAVEGADVKLSELSIGIGPFVVGPAVERKIGLAAFSSLAIDAAMWRDAEWARRRGLYAELHGTVTGMDESIARLANQLAHSNPEAMTLLKQSMWKGTEHWDQLLFEKAALSGRLILSAFSKTAIQKFKKK</sequence>
<dbReference type="Proteomes" id="UP000607559">
    <property type="component" value="Unassembled WGS sequence"/>
</dbReference>
<dbReference type="PANTHER" id="PTHR42964:SF1">
    <property type="entry name" value="POLYKETIDE BIOSYNTHESIS ENOYL-COA HYDRATASE PKSH-RELATED"/>
    <property type="match status" value="1"/>
</dbReference>
<dbReference type="Pfam" id="PF00378">
    <property type="entry name" value="ECH_1"/>
    <property type="match status" value="1"/>
</dbReference>
<dbReference type="CDD" id="cd06558">
    <property type="entry name" value="crotonase-like"/>
    <property type="match status" value="1"/>
</dbReference>
<dbReference type="Gene3D" id="3.90.226.10">
    <property type="entry name" value="2-enoyl-CoA Hydratase, Chain A, domain 1"/>
    <property type="match status" value="1"/>
</dbReference>
<dbReference type="PANTHER" id="PTHR42964">
    <property type="entry name" value="ENOYL-COA HYDRATASE"/>
    <property type="match status" value="1"/>
</dbReference>
<evidence type="ECO:0000313" key="2">
    <source>
        <dbReference type="EMBL" id="GGB11959.1"/>
    </source>
</evidence>
<dbReference type="RefSeq" id="WP_188934909.1">
    <property type="nucleotide sequence ID" value="NZ_BMJC01000004.1"/>
</dbReference>
<protein>
    <submittedName>
        <fullName evidence="2">Enoyl-CoA hydratase</fullName>
    </submittedName>
</protein>
<name>A0A8J2UFW1_9BACT</name>
<gene>
    <name evidence="2" type="ORF">GCM10011511_39440</name>
</gene>
<dbReference type="InterPro" id="IPR029045">
    <property type="entry name" value="ClpP/crotonase-like_dom_sf"/>
</dbReference>
<dbReference type="SUPFAM" id="SSF52096">
    <property type="entry name" value="ClpP/crotonase"/>
    <property type="match status" value="1"/>
</dbReference>
<keyword evidence="3" id="KW-1185">Reference proteome</keyword>
<reference evidence="2" key="2">
    <citation type="submission" date="2020-09" db="EMBL/GenBank/DDBJ databases">
        <authorList>
            <person name="Sun Q."/>
            <person name="Zhou Y."/>
        </authorList>
    </citation>
    <scope>NUCLEOTIDE SEQUENCE</scope>
    <source>
        <strain evidence="2">CGMCC 1.15448</strain>
    </source>
</reference>
<comment type="similarity">
    <text evidence="1">Belongs to the enoyl-CoA hydratase/isomerase family.</text>
</comment>
<reference evidence="2" key="1">
    <citation type="journal article" date="2014" name="Int. J. Syst. Evol. Microbiol.">
        <title>Complete genome sequence of Corynebacterium casei LMG S-19264T (=DSM 44701T), isolated from a smear-ripened cheese.</title>
        <authorList>
            <consortium name="US DOE Joint Genome Institute (JGI-PGF)"/>
            <person name="Walter F."/>
            <person name="Albersmeier A."/>
            <person name="Kalinowski J."/>
            <person name="Ruckert C."/>
        </authorList>
    </citation>
    <scope>NUCLEOTIDE SEQUENCE</scope>
    <source>
        <strain evidence="2">CGMCC 1.15448</strain>
    </source>
</reference>
<dbReference type="InterPro" id="IPR051683">
    <property type="entry name" value="Enoyl-CoA_Hydratase/Isomerase"/>
</dbReference>
<evidence type="ECO:0000256" key="1">
    <source>
        <dbReference type="ARBA" id="ARBA00005254"/>
    </source>
</evidence>
<accession>A0A8J2UFW1</accession>
<comment type="caution">
    <text evidence="2">The sequence shown here is derived from an EMBL/GenBank/DDBJ whole genome shotgun (WGS) entry which is preliminary data.</text>
</comment>
<dbReference type="GO" id="GO:0003824">
    <property type="term" value="F:catalytic activity"/>
    <property type="evidence" value="ECO:0007669"/>
    <property type="project" value="UniProtKB-ARBA"/>
</dbReference>
<evidence type="ECO:0000313" key="3">
    <source>
        <dbReference type="Proteomes" id="UP000607559"/>
    </source>
</evidence>
<organism evidence="2 3">
    <name type="scientific">Puia dinghuensis</name>
    <dbReference type="NCBI Taxonomy" id="1792502"/>
    <lineage>
        <taxon>Bacteria</taxon>
        <taxon>Pseudomonadati</taxon>
        <taxon>Bacteroidota</taxon>
        <taxon>Chitinophagia</taxon>
        <taxon>Chitinophagales</taxon>
        <taxon>Chitinophagaceae</taxon>
        <taxon>Puia</taxon>
    </lineage>
</organism>
<dbReference type="InterPro" id="IPR001753">
    <property type="entry name" value="Enoyl-CoA_hydra/iso"/>
</dbReference>
<proteinExistence type="inferred from homology"/>
<dbReference type="AlphaFoldDB" id="A0A8J2UFW1"/>